<feature type="signal peptide" evidence="6">
    <location>
        <begin position="1"/>
        <end position="25"/>
    </location>
</feature>
<keyword evidence="2" id="KW-0964">Secreted</keyword>
<protein>
    <recommendedName>
        <fullName evidence="7">C1q domain-containing protein</fullName>
    </recommendedName>
</protein>
<dbReference type="OrthoDB" id="5983381at2759"/>
<feature type="region of interest" description="Disordered" evidence="5">
    <location>
        <begin position="244"/>
        <end position="323"/>
    </location>
</feature>
<feature type="domain" description="C1q" evidence="7">
    <location>
        <begin position="348"/>
        <end position="479"/>
    </location>
</feature>
<name>A0A9Q1FGH4_SYNKA</name>
<evidence type="ECO:0000256" key="6">
    <source>
        <dbReference type="SAM" id="SignalP"/>
    </source>
</evidence>
<evidence type="ECO:0000313" key="9">
    <source>
        <dbReference type="Proteomes" id="UP001152622"/>
    </source>
</evidence>
<comment type="caution">
    <text evidence="8">The sequence shown here is derived from an EMBL/GenBank/DDBJ whole genome shotgun (WGS) entry which is preliminary data.</text>
</comment>
<proteinExistence type="predicted"/>
<gene>
    <name evidence="8" type="ORF">SKAU_G00206460</name>
</gene>
<feature type="compositionally biased region" description="Low complexity" evidence="5">
    <location>
        <begin position="151"/>
        <end position="162"/>
    </location>
</feature>
<feature type="region of interest" description="Disordered" evidence="5">
    <location>
        <begin position="29"/>
        <end position="71"/>
    </location>
</feature>
<feature type="region of interest" description="Disordered" evidence="5">
    <location>
        <begin position="201"/>
        <end position="225"/>
    </location>
</feature>
<reference evidence="8" key="1">
    <citation type="journal article" date="2023" name="Science">
        <title>Genome structures resolve the early diversification of teleost fishes.</title>
        <authorList>
            <person name="Parey E."/>
            <person name="Louis A."/>
            <person name="Montfort J."/>
            <person name="Bouchez O."/>
            <person name="Roques C."/>
            <person name="Iampietro C."/>
            <person name="Lluch J."/>
            <person name="Castinel A."/>
            <person name="Donnadieu C."/>
            <person name="Desvignes T."/>
            <person name="Floi Bucao C."/>
            <person name="Jouanno E."/>
            <person name="Wen M."/>
            <person name="Mejri S."/>
            <person name="Dirks R."/>
            <person name="Jansen H."/>
            <person name="Henkel C."/>
            <person name="Chen W.J."/>
            <person name="Zahm M."/>
            <person name="Cabau C."/>
            <person name="Klopp C."/>
            <person name="Thompson A.W."/>
            <person name="Robinson-Rechavi M."/>
            <person name="Braasch I."/>
            <person name="Lecointre G."/>
            <person name="Bobe J."/>
            <person name="Postlethwait J.H."/>
            <person name="Berthelot C."/>
            <person name="Roest Crollius H."/>
            <person name="Guiguen Y."/>
        </authorList>
    </citation>
    <scope>NUCLEOTIDE SEQUENCE</scope>
    <source>
        <strain evidence="8">WJC10195</strain>
    </source>
</reference>
<dbReference type="InterPro" id="IPR008983">
    <property type="entry name" value="Tumour_necrosis_fac-like_dom"/>
</dbReference>
<keyword evidence="9" id="KW-1185">Reference proteome</keyword>
<dbReference type="GO" id="GO:0005581">
    <property type="term" value="C:collagen trimer"/>
    <property type="evidence" value="ECO:0007669"/>
    <property type="project" value="UniProtKB-KW"/>
</dbReference>
<dbReference type="InterPro" id="IPR001073">
    <property type="entry name" value="C1q_dom"/>
</dbReference>
<accession>A0A9Q1FGH4</accession>
<dbReference type="PROSITE" id="PS50871">
    <property type="entry name" value="C1Q"/>
    <property type="match status" value="1"/>
</dbReference>
<feature type="compositionally biased region" description="Polar residues" evidence="5">
    <location>
        <begin position="39"/>
        <end position="71"/>
    </location>
</feature>
<dbReference type="Gene3D" id="2.60.120.40">
    <property type="match status" value="1"/>
</dbReference>
<dbReference type="Proteomes" id="UP001152622">
    <property type="component" value="Chromosome 6"/>
</dbReference>
<dbReference type="AlphaFoldDB" id="A0A9Q1FGH4"/>
<dbReference type="InterPro" id="IPR008160">
    <property type="entry name" value="Collagen"/>
</dbReference>
<keyword evidence="3" id="KW-0272">Extracellular matrix</keyword>
<sequence length="512" mass="53511">MAQLSIGLMRKILLGLMFWPSLSLAVPTNPTQTPNQPQEHSPTQEINPSTVSNPMMDNYNHTQGNHGENPTFPQVPMDDYMDLLTLHNGSNSEMRSFDTSGPFPTGMLPDTSYCDMLLNSPVPPPMDSVPWHCFCCKGMKGPKGDRGDAGLPGSPGSPGRRGLTGYKGQIGYTGRQGLKGQKGDDGSKGALGLMGFTGAKGGRGYKGEKGDMGMEGPAGDQGPKGELGECPMACFPTEGSVGDAGLPGITGGRGLPGISGPPGANGQKGDTGDIGPAGDPGSDGMKGEQGTEGDCDCQDGSKGADGSHGSMGPKGLKGDMGLKGITGTAGTQGAPGMDGGMGMPGPCMPAIQSAFSAALSAINPSANFPVVFDKVLYNMQGNYDPLTGIYMAPVNGTYVFSYHLATSHALKVGLFVNFHPIVKTTENSAMSTASQQVVLHLFALDQVWLLVREGYNGMYTDKESSSTFSGFMLHPDSCNQVMRRDFFPGPVTRAQYYPWGDMPGTDQPTNHP</sequence>
<dbReference type="Pfam" id="PF01391">
    <property type="entry name" value="Collagen"/>
    <property type="match status" value="3"/>
</dbReference>
<evidence type="ECO:0000256" key="5">
    <source>
        <dbReference type="SAM" id="MobiDB-lite"/>
    </source>
</evidence>
<dbReference type="InterPro" id="IPR050392">
    <property type="entry name" value="Collagen/C1q_domain"/>
</dbReference>
<dbReference type="SUPFAM" id="SSF49842">
    <property type="entry name" value="TNF-like"/>
    <property type="match status" value="1"/>
</dbReference>
<dbReference type="PANTHER" id="PTHR15427">
    <property type="entry name" value="EMILIN ELASTIN MICROFIBRIL INTERFACE-LOCATED PROTEIN ELASTIN MICROFIBRIL INTERFACER"/>
    <property type="match status" value="1"/>
</dbReference>
<feature type="chain" id="PRO_5040423755" description="C1q domain-containing protein" evidence="6">
    <location>
        <begin position="26"/>
        <end position="512"/>
    </location>
</feature>
<dbReference type="EMBL" id="JAINUF010000006">
    <property type="protein sequence ID" value="KAJ8357852.1"/>
    <property type="molecule type" value="Genomic_DNA"/>
</dbReference>
<dbReference type="SMART" id="SM00110">
    <property type="entry name" value="C1Q"/>
    <property type="match status" value="1"/>
</dbReference>
<evidence type="ECO:0000256" key="1">
    <source>
        <dbReference type="ARBA" id="ARBA00004498"/>
    </source>
</evidence>
<evidence type="ECO:0000313" key="8">
    <source>
        <dbReference type="EMBL" id="KAJ8357852.1"/>
    </source>
</evidence>
<dbReference type="Pfam" id="PF00386">
    <property type="entry name" value="C1q"/>
    <property type="match status" value="1"/>
</dbReference>
<comment type="subcellular location">
    <subcellularLocation>
        <location evidence="1">Secreted</location>
        <location evidence="1">Extracellular space</location>
        <location evidence="1">Extracellular matrix</location>
    </subcellularLocation>
</comment>
<feature type="region of interest" description="Disordered" evidence="5">
    <location>
        <begin position="143"/>
        <end position="162"/>
    </location>
</feature>
<evidence type="ECO:0000256" key="3">
    <source>
        <dbReference type="ARBA" id="ARBA00022530"/>
    </source>
</evidence>
<evidence type="ECO:0000256" key="4">
    <source>
        <dbReference type="ARBA" id="ARBA00022729"/>
    </source>
</evidence>
<evidence type="ECO:0000259" key="7">
    <source>
        <dbReference type="PROSITE" id="PS50871"/>
    </source>
</evidence>
<dbReference type="PANTHER" id="PTHR15427:SF21">
    <property type="entry name" value="COMPLEMENT C1Q AND TUMOR NECROSIS FACTOR-RELATED PROTEIN 9A"/>
    <property type="match status" value="1"/>
</dbReference>
<feature type="compositionally biased region" description="Gly residues" evidence="5">
    <location>
        <begin position="248"/>
        <end position="257"/>
    </location>
</feature>
<organism evidence="8 9">
    <name type="scientific">Synaphobranchus kaupii</name>
    <name type="common">Kaup's arrowtooth eel</name>
    <dbReference type="NCBI Taxonomy" id="118154"/>
    <lineage>
        <taxon>Eukaryota</taxon>
        <taxon>Metazoa</taxon>
        <taxon>Chordata</taxon>
        <taxon>Craniata</taxon>
        <taxon>Vertebrata</taxon>
        <taxon>Euteleostomi</taxon>
        <taxon>Actinopterygii</taxon>
        <taxon>Neopterygii</taxon>
        <taxon>Teleostei</taxon>
        <taxon>Anguilliformes</taxon>
        <taxon>Synaphobranchidae</taxon>
        <taxon>Synaphobranchus</taxon>
    </lineage>
</organism>
<evidence type="ECO:0000256" key="2">
    <source>
        <dbReference type="ARBA" id="ARBA00022525"/>
    </source>
</evidence>
<dbReference type="PRINTS" id="PR00007">
    <property type="entry name" value="COMPLEMNTC1Q"/>
</dbReference>
<keyword evidence="4 6" id="KW-0732">Signal</keyword>
<feature type="compositionally biased region" description="Low complexity" evidence="5">
    <location>
        <begin position="29"/>
        <end position="38"/>
    </location>
</feature>